<gene>
    <name evidence="1" type="ORF">ELS83_07485</name>
</gene>
<keyword evidence="2" id="KW-1185">Reference proteome</keyword>
<dbReference type="EMBL" id="RZNH01000009">
    <property type="protein sequence ID" value="NOU59657.1"/>
    <property type="molecule type" value="Genomic_DNA"/>
</dbReference>
<organism evidence="1 2">
    <name type="scientific">Marinifilum caeruleilacunae</name>
    <dbReference type="NCBI Taxonomy" id="2499076"/>
    <lineage>
        <taxon>Bacteria</taxon>
        <taxon>Pseudomonadati</taxon>
        <taxon>Bacteroidota</taxon>
        <taxon>Bacteroidia</taxon>
        <taxon>Marinilabiliales</taxon>
        <taxon>Marinifilaceae</taxon>
    </lineage>
</organism>
<proteinExistence type="predicted"/>
<dbReference type="PROSITE" id="PS51257">
    <property type="entry name" value="PROKAR_LIPOPROTEIN"/>
    <property type="match status" value="1"/>
</dbReference>
<comment type="caution">
    <text evidence="1">The sequence shown here is derived from an EMBL/GenBank/DDBJ whole genome shotgun (WGS) entry which is preliminary data.</text>
</comment>
<dbReference type="RefSeq" id="WP_171594932.1">
    <property type="nucleotide sequence ID" value="NZ_RZNH01000009.1"/>
</dbReference>
<evidence type="ECO:0008006" key="3">
    <source>
        <dbReference type="Google" id="ProtNLM"/>
    </source>
</evidence>
<sequence>MKKMMILLLTITLISCSNDENIEPDYTGFLEFRGQRINGEIDNQEFRWSLTDFNVQRGGGYSMGNGICSPDNPVRILRYYFTHKIHDELEQISIITPAVDTSDESDRTRVLGLGEKQIGSIYDDFYISYRKNDLLYKSNSNTIGTLEILKTEEFIGQDNSVYLLVWIKMDAVILETCGENSQKIELKNTYMLVSLFGHRFEK</sequence>
<name>A0ABX1WUB3_9BACT</name>
<evidence type="ECO:0000313" key="1">
    <source>
        <dbReference type="EMBL" id="NOU59657.1"/>
    </source>
</evidence>
<protein>
    <recommendedName>
        <fullName evidence="3">Lipoprotein</fullName>
    </recommendedName>
</protein>
<evidence type="ECO:0000313" key="2">
    <source>
        <dbReference type="Proteomes" id="UP000732105"/>
    </source>
</evidence>
<accession>A0ABX1WUB3</accession>
<reference evidence="1 2" key="1">
    <citation type="submission" date="2018-12" db="EMBL/GenBank/DDBJ databases">
        <title>Marinifilum JC070 sp. nov., a marine bacterium isolated from Yongle Blue Hole in the South China Sea.</title>
        <authorList>
            <person name="Fu T."/>
        </authorList>
    </citation>
    <scope>NUCLEOTIDE SEQUENCE [LARGE SCALE GENOMIC DNA]</scope>
    <source>
        <strain evidence="1 2">JC070</strain>
    </source>
</reference>
<dbReference type="Proteomes" id="UP000732105">
    <property type="component" value="Unassembled WGS sequence"/>
</dbReference>